<keyword evidence="1" id="KW-0472">Membrane</keyword>
<accession>A0A366H0H6</accession>
<feature type="transmembrane region" description="Helical" evidence="1">
    <location>
        <begin position="20"/>
        <end position="44"/>
    </location>
</feature>
<evidence type="ECO:0000313" key="2">
    <source>
        <dbReference type="EMBL" id="RBP35340.1"/>
    </source>
</evidence>
<dbReference type="RefSeq" id="WP_113962336.1">
    <property type="nucleotide sequence ID" value="NZ_QNRR01000022.1"/>
</dbReference>
<dbReference type="InterPro" id="IPR012902">
    <property type="entry name" value="N_methyl_site"/>
</dbReference>
<gene>
    <name evidence="2" type="ORF">DES53_1227</name>
</gene>
<organism evidence="2 3">
    <name type="scientific">Roseimicrobium gellanilyticum</name>
    <dbReference type="NCBI Taxonomy" id="748857"/>
    <lineage>
        <taxon>Bacteria</taxon>
        <taxon>Pseudomonadati</taxon>
        <taxon>Verrucomicrobiota</taxon>
        <taxon>Verrucomicrobiia</taxon>
        <taxon>Verrucomicrobiales</taxon>
        <taxon>Verrucomicrobiaceae</taxon>
        <taxon>Roseimicrobium</taxon>
    </lineage>
</organism>
<keyword evidence="1" id="KW-0812">Transmembrane</keyword>
<comment type="caution">
    <text evidence="2">The sequence shown here is derived from an EMBL/GenBank/DDBJ whole genome shotgun (WGS) entry which is preliminary data.</text>
</comment>
<dbReference type="NCBIfam" id="TIGR02532">
    <property type="entry name" value="IV_pilin_GFxxxE"/>
    <property type="match status" value="1"/>
</dbReference>
<dbReference type="PROSITE" id="PS00409">
    <property type="entry name" value="PROKAR_NTER_METHYL"/>
    <property type="match status" value="1"/>
</dbReference>
<name>A0A366H0H6_9BACT</name>
<proteinExistence type="predicted"/>
<dbReference type="InterPro" id="IPR045584">
    <property type="entry name" value="Pilin-like"/>
</dbReference>
<dbReference type="Proteomes" id="UP000253426">
    <property type="component" value="Unassembled WGS sequence"/>
</dbReference>
<dbReference type="SUPFAM" id="SSF54523">
    <property type="entry name" value="Pili subunits"/>
    <property type="match status" value="1"/>
</dbReference>
<keyword evidence="3" id="KW-1185">Reference proteome</keyword>
<dbReference type="AlphaFoldDB" id="A0A366H0H6"/>
<evidence type="ECO:0000256" key="1">
    <source>
        <dbReference type="SAM" id="Phobius"/>
    </source>
</evidence>
<reference evidence="2 3" key="1">
    <citation type="submission" date="2018-06" db="EMBL/GenBank/DDBJ databases">
        <title>Genomic Encyclopedia of Type Strains, Phase IV (KMG-IV): sequencing the most valuable type-strain genomes for metagenomic binning, comparative biology and taxonomic classification.</title>
        <authorList>
            <person name="Goeker M."/>
        </authorList>
    </citation>
    <scope>NUCLEOTIDE SEQUENCE [LARGE SCALE GENOMIC DNA]</scope>
    <source>
        <strain evidence="2 3">DSM 25532</strain>
    </source>
</reference>
<dbReference type="EMBL" id="QNRR01000022">
    <property type="protein sequence ID" value="RBP35340.1"/>
    <property type="molecule type" value="Genomic_DNA"/>
</dbReference>
<evidence type="ECO:0000313" key="3">
    <source>
        <dbReference type="Proteomes" id="UP000253426"/>
    </source>
</evidence>
<protein>
    <submittedName>
        <fullName evidence="2">Prepilin-type N-terminal cleavage/methylation domain-containing protein</fullName>
    </submittedName>
</protein>
<dbReference type="Pfam" id="PF07963">
    <property type="entry name" value="N_methyl"/>
    <property type="match status" value="1"/>
</dbReference>
<dbReference type="OrthoDB" id="189801at2"/>
<sequence length="174" mass="19315">MHFLRLRPEPPPGAVSRAGGFTLLELVVVLVIISFVVGLGVMSFDGVVQEGELRKPVLEFKDLTAEAVRRATLYERPQVLIFDSAGMVMPLRMRRESAGAVMRVKRFTLPPGMSLMLRRFGSDKFAPAEGQRLIVSPSGLCEPLTARFQRGQSWFEVTLDPLTGAAKEERMVVQ</sequence>
<keyword evidence="1" id="KW-1133">Transmembrane helix</keyword>